<dbReference type="Proteomes" id="UP001595880">
    <property type="component" value="Unassembled WGS sequence"/>
</dbReference>
<accession>A0ABV8VZA5</accession>
<keyword evidence="4" id="KW-1185">Reference proteome</keyword>
<feature type="region of interest" description="Disordered" evidence="1">
    <location>
        <begin position="140"/>
        <end position="168"/>
    </location>
</feature>
<feature type="transmembrane region" description="Helical" evidence="2">
    <location>
        <begin position="110"/>
        <end position="129"/>
    </location>
</feature>
<proteinExistence type="predicted"/>
<evidence type="ECO:0000313" key="3">
    <source>
        <dbReference type="EMBL" id="MFC4389044.1"/>
    </source>
</evidence>
<name>A0ABV8VZA5_9BACI</name>
<evidence type="ECO:0000256" key="1">
    <source>
        <dbReference type="SAM" id="MobiDB-lite"/>
    </source>
</evidence>
<dbReference type="RefSeq" id="WP_390200501.1">
    <property type="nucleotide sequence ID" value="NZ_JBHSDV010000005.1"/>
</dbReference>
<evidence type="ECO:0000313" key="4">
    <source>
        <dbReference type="Proteomes" id="UP001595880"/>
    </source>
</evidence>
<feature type="compositionally biased region" description="Polar residues" evidence="1">
    <location>
        <begin position="190"/>
        <end position="201"/>
    </location>
</feature>
<dbReference type="EMBL" id="JBHSDV010000005">
    <property type="protein sequence ID" value="MFC4389044.1"/>
    <property type="molecule type" value="Genomic_DNA"/>
</dbReference>
<keyword evidence="2" id="KW-0812">Transmembrane</keyword>
<feature type="region of interest" description="Disordered" evidence="1">
    <location>
        <begin position="190"/>
        <end position="220"/>
    </location>
</feature>
<sequence length="220" mass="25046">MNILYESWIWRKFGNYKTLHFIVYTWIFASIFNNIADKELTKLLNANNQTIYTYNYSFGATGIILVIPAALLSLVLVAALVKIRDIFFPSLTTYKVIVFLVKMIKLLWKVVSYILASIGMLIFALAAFFSDSGGRSGGGSYRSSGGASGNSSTNSIDKQKLKREAEWEEKKAEKEAKYAWKQAAKQGNYNDKTYHFNNSVNRAKAKQREYDEAVKRNRNL</sequence>
<protein>
    <submittedName>
        <fullName evidence="3">Uncharacterized protein</fullName>
    </submittedName>
</protein>
<evidence type="ECO:0000256" key="2">
    <source>
        <dbReference type="SAM" id="Phobius"/>
    </source>
</evidence>
<comment type="caution">
    <text evidence="3">The sequence shown here is derived from an EMBL/GenBank/DDBJ whole genome shotgun (WGS) entry which is preliminary data.</text>
</comment>
<reference evidence="4" key="1">
    <citation type="journal article" date="2019" name="Int. J. Syst. Evol. Microbiol.">
        <title>The Global Catalogue of Microorganisms (GCM) 10K type strain sequencing project: providing services to taxonomists for standard genome sequencing and annotation.</title>
        <authorList>
            <consortium name="The Broad Institute Genomics Platform"/>
            <consortium name="The Broad Institute Genome Sequencing Center for Infectious Disease"/>
            <person name="Wu L."/>
            <person name="Ma J."/>
        </authorList>
    </citation>
    <scope>NUCLEOTIDE SEQUENCE [LARGE SCALE GENOMIC DNA]</scope>
    <source>
        <strain evidence="4">KACC 14058</strain>
    </source>
</reference>
<keyword evidence="2" id="KW-1133">Transmembrane helix</keyword>
<feature type="compositionally biased region" description="Low complexity" evidence="1">
    <location>
        <begin position="141"/>
        <end position="155"/>
    </location>
</feature>
<feature type="compositionally biased region" description="Basic and acidic residues" evidence="1">
    <location>
        <begin position="206"/>
        <end position="220"/>
    </location>
</feature>
<feature type="transmembrane region" description="Helical" evidence="2">
    <location>
        <begin position="18"/>
        <end position="36"/>
    </location>
</feature>
<feature type="compositionally biased region" description="Basic and acidic residues" evidence="1">
    <location>
        <begin position="157"/>
        <end position="168"/>
    </location>
</feature>
<gene>
    <name evidence="3" type="ORF">ACFOZ1_14670</name>
</gene>
<feature type="transmembrane region" description="Helical" evidence="2">
    <location>
        <begin position="56"/>
        <end position="79"/>
    </location>
</feature>
<keyword evidence="2" id="KW-0472">Membrane</keyword>
<organism evidence="3 4">
    <name type="scientific">Gracilibacillus marinus</name>
    <dbReference type="NCBI Taxonomy" id="630535"/>
    <lineage>
        <taxon>Bacteria</taxon>
        <taxon>Bacillati</taxon>
        <taxon>Bacillota</taxon>
        <taxon>Bacilli</taxon>
        <taxon>Bacillales</taxon>
        <taxon>Bacillaceae</taxon>
        <taxon>Gracilibacillus</taxon>
    </lineage>
</organism>